<dbReference type="Pfam" id="PF00107">
    <property type="entry name" value="ADH_zinc_N"/>
    <property type="match status" value="1"/>
</dbReference>
<dbReference type="GO" id="GO:0016628">
    <property type="term" value="F:oxidoreductase activity, acting on the CH-CH group of donors, NAD or NADP as acceptor"/>
    <property type="evidence" value="ECO:0007669"/>
    <property type="project" value="InterPro"/>
</dbReference>
<dbReference type="AlphaFoldDB" id="A0A6P0HKB0"/>
<dbReference type="PANTHER" id="PTHR43205">
    <property type="entry name" value="PROSTAGLANDIN REDUCTASE"/>
    <property type="match status" value="1"/>
</dbReference>
<dbReference type="SUPFAM" id="SSF51735">
    <property type="entry name" value="NAD(P)-binding Rossmann-fold domains"/>
    <property type="match status" value="1"/>
</dbReference>
<dbReference type="SMART" id="SM00829">
    <property type="entry name" value="PKS_ER"/>
    <property type="match status" value="1"/>
</dbReference>
<keyword evidence="4" id="KW-1185">Reference proteome</keyword>
<dbReference type="InterPro" id="IPR020843">
    <property type="entry name" value="ER"/>
</dbReference>
<dbReference type="InterPro" id="IPR041694">
    <property type="entry name" value="ADH_N_2"/>
</dbReference>
<dbReference type="InterPro" id="IPR045010">
    <property type="entry name" value="MDR_fam"/>
</dbReference>
<proteinExistence type="predicted"/>
<dbReference type="RefSeq" id="WP_163772692.1">
    <property type="nucleotide sequence ID" value="NZ_JAAGXA010000008.1"/>
</dbReference>
<comment type="caution">
    <text evidence="3">The sequence shown here is derived from an EMBL/GenBank/DDBJ whole genome shotgun (WGS) entry which is preliminary data.</text>
</comment>
<organism evidence="3 4">
    <name type="scientific">Nocardioides zeae</name>
    <dbReference type="NCBI Taxonomy" id="1457234"/>
    <lineage>
        <taxon>Bacteria</taxon>
        <taxon>Bacillati</taxon>
        <taxon>Actinomycetota</taxon>
        <taxon>Actinomycetes</taxon>
        <taxon>Propionibacteriales</taxon>
        <taxon>Nocardioidaceae</taxon>
        <taxon>Nocardioides</taxon>
    </lineage>
</organism>
<dbReference type="Pfam" id="PF16884">
    <property type="entry name" value="ADH_N_2"/>
    <property type="match status" value="1"/>
</dbReference>
<gene>
    <name evidence="3" type="ORF">G3T38_12755</name>
</gene>
<evidence type="ECO:0000259" key="2">
    <source>
        <dbReference type="SMART" id="SM00829"/>
    </source>
</evidence>
<keyword evidence="1" id="KW-0560">Oxidoreductase</keyword>
<dbReference type="SUPFAM" id="SSF50129">
    <property type="entry name" value="GroES-like"/>
    <property type="match status" value="1"/>
</dbReference>
<dbReference type="EMBL" id="JAAGXA010000008">
    <property type="protein sequence ID" value="NEN79149.1"/>
    <property type="molecule type" value="Genomic_DNA"/>
</dbReference>
<dbReference type="Proteomes" id="UP000468687">
    <property type="component" value="Unassembled WGS sequence"/>
</dbReference>
<protein>
    <submittedName>
        <fullName evidence="3">NADP-dependent oxidoreductase</fullName>
    </submittedName>
</protein>
<feature type="domain" description="Enoyl reductase (ER)" evidence="2">
    <location>
        <begin position="15"/>
        <end position="333"/>
    </location>
</feature>
<evidence type="ECO:0000256" key="1">
    <source>
        <dbReference type="ARBA" id="ARBA00023002"/>
    </source>
</evidence>
<dbReference type="Gene3D" id="3.90.180.10">
    <property type="entry name" value="Medium-chain alcohol dehydrogenases, catalytic domain"/>
    <property type="match status" value="1"/>
</dbReference>
<reference evidence="3 4" key="1">
    <citation type="journal article" date="2014" name="Int. J. Syst. Evol. Microbiol.">
        <title>Nocardioides zeae sp. nov., isolated from the stem of Zea mays.</title>
        <authorList>
            <person name="Glaeser S.P."/>
            <person name="McInroy J.A."/>
            <person name="Busse H.J."/>
            <person name="Kampfer P."/>
        </authorList>
    </citation>
    <scope>NUCLEOTIDE SEQUENCE [LARGE SCALE GENOMIC DNA]</scope>
    <source>
        <strain evidence="3 4">JCM 30728</strain>
    </source>
</reference>
<dbReference type="InterPro" id="IPR013149">
    <property type="entry name" value="ADH-like_C"/>
</dbReference>
<dbReference type="CDD" id="cd05288">
    <property type="entry name" value="PGDH"/>
    <property type="match status" value="1"/>
</dbReference>
<evidence type="ECO:0000313" key="4">
    <source>
        <dbReference type="Proteomes" id="UP000468687"/>
    </source>
</evidence>
<dbReference type="FunFam" id="3.40.50.720:FF:000121">
    <property type="entry name" value="Prostaglandin reductase 2"/>
    <property type="match status" value="1"/>
</dbReference>
<name>A0A6P0HKB0_9ACTN</name>
<dbReference type="PANTHER" id="PTHR43205:SF7">
    <property type="entry name" value="PROSTAGLANDIN REDUCTASE 1"/>
    <property type="match status" value="1"/>
</dbReference>
<dbReference type="InterPro" id="IPR036291">
    <property type="entry name" value="NAD(P)-bd_dom_sf"/>
</dbReference>
<dbReference type="Gene3D" id="3.40.50.720">
    <property type="entry name" value="NAD(P)-binding Rossmann-like Domain"/>
    <property type="match status" value="1"/>
</dbReference>
<evidence type="ECO:0000313" key="3">
    <source>
        <dbReference type="EMBL" id="NEN79149.1"/>
    </source>
</evidence>
<accession>A0A6P0HKB0</accession>
<sequence length="337" mass="35752">MTISREVRLVARPEGRPTPDLVEVVETEVECGDDAVVVENLAMSVEPYMQGRMSEHVDYATPYALGQPLTGHAVGRVVASSVADLPEGTVVLHEKGWRELSRLRPDEVQAQVPDGTDPLALLGALGQTGFTAWVGLTLVAGLQGGETVFITSAAGAVGAVAGQIAKAQGCTVIGSCGGPEKGEVLRGLGFDAVIDHRAGPVRASLKEALAAVGRSHLDVTFDNVGGEQLEAAIRHMGDHGRIALCGAISTYDATSPVPGPRNLLLAIWRRLRLEGFIVGDHQAHRPRFDERMTRWLADGTVVDPRTEVADGIEHAFDGFLRMLDGASTGKSYVRLAD</sequence>
<dbReference type="InterPro" id="IPR011032">
    <property type="entry name" value="GroES-like_sf"/>
</dbReference>